<dbReference type="PANTHER" id="PTHR32305">
    <property type="match status" value="1"/>
</dbReference>
<name>A0A7W8ZA41_9ACTN</name>
<evidence type="ECO:0000256" key="3">
    <source>
        <dbReference type="SAM" id="Phobius"/>
    </source>
</evidence>
<keyword evidence="3" id="KW-0472">Membrane</keyword>
<evidence type="ECO:0000259" key="4">
    <source>
        <dbReference type="Pfam" id="PF25023"/>
    </source>
</evidence>
<dbReference type="InterPro" id="IPR022385">
    <property type="entry name" value="Rhs_assc_core"/>
</dbReference>
<dbReference type="RefSeq" id="WP_184616699.1">
    <property type="nucleotide sequence ID" value="NZ_BOOS01000083.1"/>
</dbReference>
<sequence length="2008" mass="210886">MTERPDRVSASLAARSQGSRVLVTGETTESNLTYANADSTFTIEAAGGIARVKRGEAWVPVDPALAEAGGVLRPRATKADVEFSAGGGDRPLAKMSYGDGRFIALSWPTALPRPTVKGAVATYADAAGRNADLVVTALPAGFRHDVVLRQRPTAPVRFELPVQTEGVTLGVTEDGGLKLSTGKGEVVASAPAPVVYESPPGDGPRPARATGARAPIAARVTGGKARRTLVLEPDAKFLADPRTRYPVTVDPTTTLTSLAARTLNSPCTNGHAGEATSWELSPAISGNDDYECGYAANGSRVSRGLIRFDTASLAGQDVVDARLELVGDLLHCPAGQRLRVRRLTGTWNPNSVTWSGQPASTADGEVLSAPPAVCGPTSYTEDTPWSIPVTAIAKAWAGGAAGRGLVLAPGDEQNRAESFGWYFDDGGATAPKLVVTFGTTPWIDGQARLQPVAAGDHKYYTNTLTPTLFAGVRDIDGGLLRAEYQVEHDPSVPQQGTGLAWSGAVDDVPAGTEARITIPSGYLSDGWKLRWRARASDGSSVSAWSEWQVVTVDATPPTAEIHCTYPSGQWRAPITDAECGVYTEGTDAEDPEPTEIWWGLDDPGLPELRKDGWGWTGDQKAIWFPIEATSGRHTLYAKVRDKGHNTSTLATYTFGVGAGGLTGLKPGARTQGSVTLAAAAPPGRTDVRYEYRASLYDLDDWVTVPSADVTVPGSGRPLAAWPQNRTNTAEDFGPLSWDLAKSLHDASVADGTIEVRACLSGGATGEECTDPARVTLDRSAFGGSYATANVGPGKVALQSGDYLVSLTDADLFGVQVRRSLTTLVPEAERADEQLAENKIFGPGWRAGFPAGLSANDYALVGEGESGSLQMLGSDGSTLSYVKDGAGFAGVGDAADGSRITPSGDQLVFTDPVGAKTTYTEVLGRWVVARTESSATESAVTYFRDAQGRITRVLAPVSAGVTCGATLTAGCRALELSYAAATTATGVASGWGDFAGQARTVSFTAFDPAANAMRTSVIASYRYDTTGHLRQVTDPRLGLSTVYYYNGEGRVSQITPPGLAPWRMEYDTRGRISHVQRENGDTDLTQAVAYDVPIGGAGAPVDLTVTQTAKWGQTSDLPVVGTAVFPATRVPARGTDGAYRPGGGDWEYGRITYMDVNGRPVNMADYGAGAWQVGTSRFDDKGNVVWNLSPRNRAHALTPNGETDPYVAGRRDSAERADLLAGIDVYNEDSDVLSRLTPARPVVLVSGAVVSARQRTTYAYDEGKPSSSIRYHLITTTKVEPLVLDGTAAPDAGDVRTTRTGYDPVMAGDTSGWTLRMATSATTVMPGQADIVQRTRYDAAGREIESRMPRSGGADAGTTVSHYYTADPQPGVPECGNKPQWSGLSCRTAPAAQPSGRPIPATTLTYGYLEQITSRTDRSGSTTRTSTSGYDAAGRLTSTTVAVTPAAAGGTPVPDITYAHDPDTGLPATVSAGGSTITTGYDSLGRVISYSEPGNTASYTYDEFGRTATVSDGKGTATHTYDGTDAAGKQERRGQVTKIDVSGVGAFTAAYDADGRQTGYGLPGGLTATYRFDNTGAPASLTYAKNGATWMSFTATSDVLSRTVRATGPAGDQRYAYDAAGRLTKAEDTWARSCVTRVYAYDADTNRTGLSTYPSAPGGACSTNTAPAVVTHAYDAADRIADPGYTYDDLGRVLTTPAAHVADGGNVTSAYFANDVVAGLDQGGRSQTFTIDPIGRIRTMGDADGTITDHYSSGSDSPAWISETNGAWTRYVLAFDRLAAVQASDGTVKLQLTNLHDDVVGTTGTTASAGLDAYFEFTEFGAARDDTGAGKRFGWLGAKERSADPLGGLVLMGVRLYNPGTGRMLQSDPVTGGCANRQDYAMQDPVNGLDLDGRACRKRLNHDKLQSCLAAAAIAIEVATAACATACGATLGLACVCFIAVVAVATALIAACWLSSRETCCTQNKTVTSKVTTSSRVCAKRNKKGQCTKWTTRKITSHISKTYTTEVCR</sequence>
<dbReference type="InterPro" id="IPR006530">
    <property type="entry name" value="YD"/>
</dbReference>
<accession>A0A7W8ZA41</accession>
<organism evidence="5 6">
    <name type="scientific">Sphaerisporangium krabiense</name>
    <dbReference type="NCBI Taxonomy" id="763782"/>
    <lineage>
        <taxon>Bacteria</taxon>
        <taxon>Bacillati</taxon>
        <taxon>Actinomycetota</taxon>
        <taxon>Actinomycetes</taxon>
        <taxon>Streptosporangiales</taxon>
        <taxon>Streptosporangiaceae</taxon>
        <taxon>Sphaerisporangium</taxon>
    </lineage>
</organism>
<protein>
    <submittedName>
        <fullName evidence="5">RHS repeat-associated protein</fullName>
    </submittedName>
</protein>
<dbReference type="InterPro" id="IPR050708">
    <property type="entry name" value="T6SS_VgrG/RHS"/>
</dbReference>
<dbReference type="PANTHER" id="PTHR32305:SF15">
    <property type="entry name" value="PROTEIN RHSA-RELATED"/>
    <property type="match status" value="1"/>
</dbReference>
<keyword evidence="3" id="KW-0812">Transmembrane</keyword>
<comment type="caution">
    <text evidence="5">The sequence shown here is derived from an EMBL/GenBank/DDBJ whole genome shotgun (WGS) entry which is preliminary data.</text>
</comment>
<dbReference type="NCBIfam" id="NF033679">
    <property type="entry name" value="DNRLRE_dom"/>
    <property type="match status" value="1"/>
</dbReference>
<keyword evidence="6" id="KW-1185">Reference proteome</keyword>
<dbReference type="InterPro" id="IPR056823">
    <property type="entry name" value="TEN-like_YD-shell"/>
</dbReference>
<dbReference type="Pfam" id="PF05593">
    <property type="entry name" value="RHS_repeat"/>
    <property type="match status" value="1"/>
</dbReference>
<dbReference type="Proteomes" id="UP000588112">
    <property type="component" value="Unassembled WGS sequence"/>
</dbReference>
<dbReference type="NCBIfam" id="TIGR01643">
    <property type="entry name" value="YD_repeat_2x"/>
    <property type="match status" value="1"/>
</dbReference>
<proteinExistence type="predicted"/>
<keyword evidence="3" id="KW-1133">Transmembrane helix</keyword>
<feature type="domain" description="Teneurin-like YD-shell" evidence="4">
    <location>
        <begin position="1473"/>
        <end position="1624"/>
    </location>
</feature>
<dbReference type="Pfam" id="PF25023">
    <property type="entry name" value="TEN_YD-shell"/>
    <property type="match status" value="1"/>
</dbReference>
<gene>
    <name evidence="5" type="ORF">BJ981_005961</name>
</gene>
<evidence type="ECO:0000313" key="5">
    <source>
        <dbReference type="EMBL" id="MBB5630197.1"/>
    </source>
</evidence>
<evidence type="ECO:0000256" key="2">
    <source>
        <dbReference type="SAM" id="MobiDB-lite"/>
    </source>
</evidence>
<dbReference type="Gene3D" id="2.180.10.10">
    <property type="entry name" value="RHS repeat-associated core"/>
    <property type="match status" value="2"/>
</dbReference>
<feature type="transmembrane region" description="Helical" evidence="3">
    <location>
        <begin position="1930"/>
        <end position="1953"/>
    </location>
</feature>
<reference evidence="5 6" key="1">
    <citation type="submission" date="2020-08" db="EMBL/GenBank/DDBJ databases">
        <title>Sequencing the genomes of 1000 actinobacteria strains.</title>
        <authorList>
            <person name="Klenk H.-P."/>
        </authorList>
    </citation>
    <scope>NUCLEOTIDE SEQUENCE [LARGE SCALE GENOMIC DNA]</scope>
    <source>
        <strain evidence="5 6">DSM 45790</strain>
    </source>
</reference>
<dbReference type="InterPro" id="IPR031325">
    <property type="entry name" value="RHS_repeat"/>
</dbReference>
<dbReference type="EMBL" id="JACHBR010000002">
    <property type="protein sequence ID" value="MBB5630197.1"/>
    <property type="molecule type" value="Genomic_DNA"/>
</dbReference>
<dbReference type="NCBIfam" id="TIGR03696">
    <property type="entry name" value="Rhs_assc_core"/>
    <property type="match status" value="1"/>
</dbReference>
<evidence type="ECO:0000313" key="6">
    <source>
        <dbReference type="Proteomes" id="UP000588112"/>
    </source>
</evidence>
<feature type="region of interest" description="Disordered" evidence="2">
    <location>
        <begin position="193"/>
        <end position="212"/>
    </location>
</feature>
<keyword evidence="1" id="KW-0677">Repeat</keyword>
<evidence type="ECO:0000256" key="1">
    <source>
        <dbReference type="ARBA" id="ARBA00022737"/>
    </source>
</evidence>